<evidence type="ECO:0000256" key="7">
    <source>
        <dbReference type="ARBA" id="ARBA00046577"/>
    </source>
</evidence>
<comment type="subunit">
    <text evidence="7">Homodimer. The dihydroxyacetone kinase complex is composed of a homodimer of DhaM, a homodimer of DhaK and the subunit DhaL.</text>
</comment>
<dbReference type="GO" id="GO:0047324">
    <property type="term" value="F:phosphoenolpyruvate-glycerone phosphotransferase activity"/>
    <property type="evidence" value="ECO:0007669"/>
    <property type="project" value="UniProtKB-EC"/>
</dbReference>
<dbReference type="NCBIfam" id="TIGR02365">
    <property type="entry name" value="dha_L_ycgS"/>
    <property type="match status" value="1"/>
</dbReference>
<dbReference type="GO" id="GO:0004371">
    <property type="term" value="F:glycerone kinase activity"/>
    <property type="evidence" value="ECO:0007669"/>
    <property type="project" value="InterPro"/>
</dbReference>
<proteinExistence type="predicted"/>
<reference evidence="10" key="1">
    <citation type="submission" date="2019-12" db="EMBL/GenBank/DDBJ databases">
        <authorList>
            <person name="zhang j."/>
            <person name="sun C.M."/>
        </authorList>
    </citation>
    <scope>NUCLEOTIDE SEQUENCE</scope>
    <source>
        <strain evidence="10">NS-1</strain>
    </source>
</reference>
<dbReference type="SUPFAM" id="SSF101473">
    <property type="entry name" value="DhaL-like"/>
    <property type="match status" value="1"/>
</dbReference>
<keyword evidence="11" id="KW-1185">Reference proteome</keyword>
<dbReference type="GO" id="GO:0005829">
    <property type="term" value="C:cytosol"/>
    <property type="evidence" value="ECO:0007669"/>
    <property type="project" value="TreeGrafter"/>
</dbReference>
<dbReference type="PROSITE" id="PS51480">
    <property type="entry name" value="DHAL"/>
    <property type="match status" value="1"/>
</dbReference>
<evidence type="ECO:0000256" key="3">
    <source>
        <dbReference type="ARBA" id="ARBA00012095"/>
    </source>
</evidence>
<dbReference type="InterPro" id="IPR004007">
    <property type="entry name" value="DhaL_dom"/>
</dbReference>
<evidence type="ECO:0000256" key="4">
    <source>
        <dbReference type="ARBA" id="ARBA00022679"/>
    </source>
</evidence>
<dbReference type="EMBL" id="CP046640">
    <property type="protein sequence ID" value="QTL99568.1"/>
    <property type="molecule type" value="Genomic_DNA"/>
</dbReference>
<gene>
    <name evidence="10" type="primary">dhaL</name>
    <name evidence="10" type="ORF">GM661_17230</name>
</gene>
<dbReference type="InterPro" id="IPR050861">
    <property type="entry name" value="Dihydroxyacetone_Kinase"/>
</dbReference>
<evidence type="ECO:0000256" key="8">
    <source>
        <dbReference type="ARBA" id="ARBA00055771"/>
    </source>
</evidence>
<dbReference type="GO" id="GO:0019563">
    <property type="term" value="P:glycerol catabolic process"/>
    <property type="evidence" value="ECO:0007669"/>
    <property type="project" value="TreeGrafter"/>
</dbReference>
<evidence type="ECO:0000313" key="10">
    <source>
        <dbReference type="EMBL" id="QTL99568.1"/>
    </source>
</evidence>
<sequence>MKLKIDEIKGIVKAIRDTMHKKREYLIELDSVMGDGDLGLTMCKGFDSAVEAIESYDGDDIGQGLLKISMSMSNAAGTMGILLASAIMSAAKASKGKEILEADDLVEMAYAAVEGIKKRGKAKVGDKTILDSLVPAAEALDAAVKEGKELPEAYRAAAEAAAEGVEKTKEMVSQFGRAHYYGEKSRGNQDPGATAALLICQAISDYLN</sequence>
<dbReference type="Pfam" id="PF02734">
    <property type="entry name" value="Dak2"/>
    <property type="match status" value="1"/>
</dbReference>
<evidence type="ECO:0000256" key="1">
    <source>
        <dbReference type="ARBA" id="ARBA00001113"/>
    </source>
</evidence>
<dbReference type="PANTHER" id="PTHR28629:SF4">
    <property type="entry name" value="TRIOKINASE_FMN CYCLASE"/>
    <property type="match status" value="1"/>
</dbReference>
<evidence type="ECO:0000256" key="6">
    <source>
        <dbReference type="ARBA" id="ARBA00022798"/>
    </source>
</evidence>
<dbReference type="PANTHER" id="PTHR28629">
    <property type="entry name" value="TRIOKINASE/FMN CYCLASE"/>
    <property type="match status" value="1"/>
</dbReference>
<name>A0A8A7KIE4_9FIRM</name>
<dbReference type="KEGG" id="ifn:GM661_17230"/>
<dbReference type="AlphaFoldDB" id="A0A8A7KIE4"/>
<dbReference type="InterPro" id="IPR012737">
    <property type="entry name" value="DhaK_L_YcgS"/>
</dbReference>
<organism evidence="10 11">
    <name type="scientific">Iocasia fonsfrigidae</name>
    <dbReference type="NCBI Taxonomy" id="2682810"/>
    <lineage>
        <taxon>Bacteria</taxon>
        <taxon>Bacillati</taxon>
        <taxon>Bacillota</taxon>
        <taxon>Clostridia</taxon>
        <taxon>Halanaerobiales</taxon>
        <taxon>Halanaerobiaceae</taxon>
        <taxon>Iocasia</taxon>
    </lineage>
</organism>
<evidence type="ECO:0000259" key="9">
    <source>
        <dbReference type="PROSITE" id="PS51480"/>
    </source>
</evidence>
<feature type="domain" description="DhaL" evidence="9">
    <location>
        <begin position="6"/>
        <end position="205"/>
    </location>
</feature>
<keyword evidence="5 10" id="KW-0418">Kinase</keyword>
<comment type="catalytic activity">
    <reaction evidence="1">
        <text>dihydroxyacetone + phosphoenolpyruvate = dihydroxyacetone phosphate + pyruvate</text>
        <dbReference type="Rhea" id="RHEA:18381"/>
        <dbReference type="ChEBI" id="CHEBI:15361"/>
        <dbReference type="ChEBI" id="CHEBI:16016"/>
        <dbReference type="ChEBI" id="CHEBI:57642"/>
        <dbReference type="ChEBI" id="CHEBI:58702"/>
        <dbReference type="EC" id="2.7.1.121"/>
    </reaction>
</comment>
<keyword evidence="6" id="KW-0319">Glycerol metabolism</keyword>
<keyword evidence="4" id="KW-0808">Transferase</keyword>
<evidence type="ECO:0000313" key="11">
    <source>
        <dbReference type="Proteomes" id="UP000665020"/>
    </source>
</evidence>
<dbReference type="FunFam" id="1.25.40.340:FF:000002">
    <property type="entry name" value="Dihydroxyacetone kinase, L subunit"/>
    <property type="match status" value="1"/>
</dbReference>
<dbReference type="Gene3D" id="1.25.40.340">
    <property type="match status" value="1"/>
</dbReference>
<evidence type="ECO:0000256" key="5">
    <source>
        <dbReference type="ARBA" id="ARBA00022777"/>
    </source>
</evidence>
<dbReference type="RefSeq" id="WP_230867904.1">
    <property type="nucleotide sequence ID" value="NZ_CP046640.1"/>
</dbReference>
<evidence type="ECO:0000256" key="2">
    <source>
        <dbReference type="ARBA" id="ARBA00004745"/>
    </source>
</evidence>
<accession>A0A8A7KIE4</accession>
<dbReference type="SMART" id="SM01120">
    <property type="entry name" value="Dak2"/>
    <property type="match status" value="1"/>
</dbReference>
<protein>
    <recommendedName>
        <fullName evidence="3">phosphoenolpyruvate--glycerone phosphotransferase</fullName>
        <ecNumber evidence="3">2.7.1.121</ecNumber>
    </recommendedName>
</protein>
<comment type="function">
    <text evidence="8">ADP-binding subunit of the dihydroxyacetone kinase, which is responsible for the phosphoenolpyruvate (PEP)-dependent phosphorylation of dihydroxyacetone. DhaL-ADP is converted to DhaL-ATP via a phosphoryl group transfer from DhaM and transmits it to dihydroxyacetone binds to DhaK.</text>
</comment>
<dbReference type="InterPro" id="IPR036117">
    <property type="entry name" value="DhaL_dom_sf"/>
</dbReference>
<dbReference type="EC" id="2.7.1.121" evidence="3"/>
<comment type="pathway">
    <text evidence="2">Polyol metabolism; glycerol degradation.</text>
</comment>
<dbReference type="Proteomes" id="UP000665020">
    <property type="component" value="Chromosome"/>
</dbReference>